<dbReference type="OrthoDB" id="6766953at2"/>
<reference evidence="2 3" key="1">
    <citation type="submission" date="2017-04" db="EMBL/GenBank/DDBJ databases">
        <title>Presence of VIM-2 positive Pseudomonas species in chickens and their surrounding environment.</title>
        <authorList>
            <person name="Zhang R."/>
        </authorList>
    </citation>
    <scope>NUCLEOTIDE SEQUENCE [LARGE SCALE GENOMIC DNA]</scope>
    <source>
        <strain evidence="2 3">DZ-C18</strain>
    </source>
</reference>
<proteinExistence type="predicted"/>
<protein>
    <submittedName>
        <fullName evidence="2">Uncharacterized protein</fullName>
    </submittedName>
</protein>
<keyword evidence="1" id="KW-0732">Signal</keyword>
<dbReference type="EMBL" id="NBWC01000016">
    <property type="protein sequence ID" value="ORL63813.1"/>
    <property type="molecule type" value="Genomic_DNA"/>
</dbReference>
<evidence type="ECO:0000313" key="2">
    <source>
        <dbReference type="EMBL" id="ORL63813.1"/>
    </source>
</evidence>
<sequence length="448" mass="48860">MRPLAYILGALALSSQVHATSTPPLSDTQPAFAEAPVGDLSQRGAKAARELNAWFAATPDDCGGPDKPAHLCSGLMLRATDTNPNFLPWDPSPGAIALGGVSFSWLRRDHTFARTWENWNGFIFYPGHATPPDRLDSIKVLCSFPINADTWQRPDLQGCGPMPDAPELTDTCQNLNIHSASDWLTKYSKTATTNKVCGWDIREGREATAAWFKASIDAHQGLTGLAWETFDELMLSSWRTGDGAQLPLHSFFYPARSLESRAKARIDQTRYFEQYGQTLPLIRLAFPQDRHATTVISFLEADQAVGLSAPRLEVDFEDIPPGSPADLVSGGMGFAAIASELIEIQDSNLGSPLITGNYLVVDNLLDFPVDPNGNHTGTRTVEFSWGCNSYCSVTELTSGRETVLVEAETVGPMRFGRHTVSVTAPEVIRLTSSMEDGSRIVLDNLTID</sequence>
<evidence type="ECO:0000313" key="3">
    <source>
        <dbReference type="Proteomes" id="UP000193675"/>
    </source>
</evidence>
<gene>
    <name evidence="2" type="ORF">B7H17_13900</name>
</gene>
<feature type="signal peptide" evidence="1">
    <location>
        <begin position="1"/>
        <end position="19"/>
    </location>
</feature>
<name>A0A1X0ZVS7_PSEPU</name>
<dbReference type="Proteomes" id="UP000193675">
    <property type="component" value="Unassembled WGS sequence"/>
</dbReference>
<dbReference type="AlphaFoldDB" id="A0A1X0ZVS7"/>
<comment type="caution">
    <text evidence="2">The sequence shown here is derived from an EMBL/GenBank/DDBJ whole genome shotgun (WGS) entry which is preliminary data.</text>
</comment>
<feature type="chain" id="PRO_5012009948" evidence="1">
    <location>
        <begin position="20"/>
        <end position="448"/>
    </location>
</feature>
<evidence type="ECO:0000256" key="1">
    <source>
        <dbReference type="SAM" id="SignalP"/>
    </source>
</evidence>
<accession>A0A1X0ZVS7</accession>
<organism evidence="2 3">
    <name type="scientific">Pseudomonas putida</name>
    <name type="common">Arthrobacter siderocapsulatus</name>
    <dbReference type="NCBI Taxonomy" id="303"/>
    <lineage>
        <taxon>Bacteria</taxon>
        <taxon>Pseudomonadati</taxon>
        <taxon>Pseudomonadota</taxon>
        <taxon>Gammaproteobacteria</taxon>
        <taxon>Pseudomonadales</taxon>
        <taxon>Pseudomonadaceae</taxon>
        <taxon>Pseudomonas</taxon>
    </lineage>
</organism>
<dbReference type="RefSeq" id="WP_084856931.1">
    <property type="nucleotide sequence ID" value="NZ_NBWC01000016.1"/>
</dbReference>